<evidence type="ECO:0000313" key="4">
    <source>
        <dbReference type="EMBL" id="MBU3076834.1"/>
    </source>
</evidence>
<dbReference type="CDD" id="cd09603">
    <property type="entry name" value="M1_APN_like"/>
    <property type="match status" value="1"/>
</dbReference>
<dbReference type="EMBL" id="JAHKRT010000001">
    <property type="protein sequence ID" value="MBU3076834.1"/>
    <property type="molecule type" value="Genomic_DNA"/>
</dbReference>
<evidence type="ECO:0000313" key="5">
    <source>
        <dbReference type="Proteomes" id="UP000776276"/>
    </source>
</evidence>
<feature type="domain" description="Peptidase M1 membrane alanine aminopeptidase" evidence="2">
    <location>
        <begin position="268"/>
        <end position="464"/>
    </location>
</feature>
<dbReference type="PANTHER" id="PTHR11533">
    <property type="entry name" value="PROTEASE M1 ZINC METALLOPROTEASE"/>
    <property type="match status" value="1"/>
</dbReference>
<dbReference type="InterPro" id="IPR045357">
    <property type="entry name" value="Aminopeptidase_N-like_N"/>
</dbReference>
<comment type="caution">
    <text evidence="4">The sequence shown here is derived from an EMBL/GenBank/DDBJ whole genome shotgun (WGS) entry which is preliminary data.</text>
</comment>
<evidence type="ECO:0000256" key="1">
    <source>
        <dbReference type="SAM" id="SignalP"/>
    </source>
</evidence>
<feature type="domain" description="Aminopeptidase N-like N-terminal" evidence="3">
    <location>
        <begin position="34"/>
        <end position="212"/>
    </location>
</feature>
<name>A0ABS6BF87_9SPHN</name>
<gene>
    <name evidence="4" type="ORF">KOF26_03060</name>
</gene>
<feature type="signal peptide" evidence="1">
    <location>
        <begin position="1"/>
        <end position="17"/>
    </location>
</feature>
<dbReference type="InterPro" id="IPR014782">
    <property type="entry name" value="Peptidase_M1_dom"/>
</dbReference>
<dbReference type="Pfam" id="PF01433">
    <property type="entry name" value="Peptidase_M1"/>
    <property type="match status" value="1"/>
</dbReference>
<organism evidence="4 5">
    <name type="scientific">Sphingomonas quercus</name>
    <dbReference type="NCBI Taxonomy" id="2842451"/>
    <lineage>
        <taxon>Bacteria</taxon>
        <taxon>Pseudomonadati</taxon>
        <taxon>Pseudomonadota</taxon>
        <taxon>Alphaproteobacteria</taxon>
        <taxon>Sphingomonadales</taxon>
        <taxon>Sphingomonadaceae</taxon>
        <taxon>Sphingomonas</taxon>
    </lineage>
</organism>
<protein>
    <submittedName>
        <fullName evidence="4">M1 family metallopeptidase</fullName>
    </submittedName>
</protein>
<feature type="chain" id="PRO_5046425909" evidence="1">
    <location>
        <begin position="18"/>
        <end position="560"/>
    </location>
</feature>
<sequence>MKITMFALLAASAVLVATPAATETYRRQPGVAVEHYVFNLEVGDADGIASHEIKGETIVSVRFSTAGTDRVVLDLSSRAPDGTGMTVAKVSDRGGSDLRFVHQDNRLTILLDHPSRAGEARDLIVRYAGQAGDGLRFGTTRGGDRGIFSWNWPTHMRDWAPTVDHVSSKVTSEFVVTAPEAYSVVANGLLDSEIALGDGRKVTHWRQGVPITPWLNAVAIARFQMFDGGTHRGVPLQIWAPLGTKVDVDNGFLVARRTIDFFGDLVGPYPYEKLGQVMAPFDGSSTEHASVIFYGDAGTRDGGQPIRSRGNGVGLAGAGLLAHEIAHQWFGDSVTENSWGDVWLSEGFATYFADLYAENFEGRDAFTASLRSERTGALAAERRERIPVITTADEASGPHLTRVQYAKGGWMLHMLRQQVTTPVFFKAIKAYYGRYHGGHVTTPDLRRAMEEASGQDLGWFFNQWLTRVDSPKLRMTWRYDAGARAIRLSAAQSQDGEAYRLPIEIGIAAAPRGALRIEKIEMTGKTQQFSIPADRAPVDVVLDPNVNLLADMTLERSSAR</sequence>
<dbReference type="Pfam" id="PF17900">
    <property type="entry name" value="Peptidase_M1_N"/>
    <property type="match status" value="1"/>
</dbReference>
<evidence type="ECO:0000259" key="3">
    <source>
        <dbReference type="Pfam" id="PF17900"/>
    </source>
</evidence>
<dbReference type="InterPro" id="IPR050344">
    <property type="entry name" value="Peptidase_M1_aminopeptidases"/>
</dbReference>
<dbReference type="RefSeq" id="WP_216319752.1">
    <property type="nucleotide sequence ID" value="NZ_JAHKRT010000001.1"/>
</dbReference>
<reference evidence="4 5" key="1">
    <citation type="submission" date="2021-06" db="EMBL/GenBank/DDBJ databases">
        <title>Sphingomonas sp. XMGL2, whole genome shotgun sequencing project.</title>
        <authorList>
            <person name="Zhao G."/>
            <person name="Shen L."/>
        </authorList>
    </citation>
    <scope>NUCLEOTIDE SEQUENCE [LARGE SCALE GENOMIC DNA]</scope>
    <source>
        <strain evidence="4 5">XMGL2</strain>
    </source>
</reference>
<keyword evidence="5" id="KW-1185">Reference proteome</keyword>
<dbReference type="PANTHER" id="PTHR11533:SF174">
    <property type="entry name" value="PUROMYCIN-SENSITIVE AMINOPEPTIDASE-RELATED"/>
    <property type="match status" value="1"/>
</dbReference>
<dbReference type="Proteomes" id="UP000776276">
    <property type="component" value="Unassembled WGS sequence"/>
</dbReference>
<keyword evidence="1" id="KW-0732">Signal</keyword>
<accession>A0ABS6BF87</accession>
<proteinExistence type="predicted"/>
<evidence type="ECO:0000259" key="2">
    <source>
        <dbReference type="Pfam" id="PF01433"/>
    </source>
</evidence>